<dbReference type="PANTHER" id="PTHR47199:SF2">
    <property type="entry name" value="PHOTOSYSTEM II STABILITY_ASSEMBLY FACTOR HCF136, CHLOROPLASTIC"/>
    <property type="match status" value="1"/>
</dbReference>
<comment type="caution">
    <text evidence="2">The sequence shown here is derived from an EMBL/GenBank/DDBJ whole genome shotgun (WGS) entry which is preliminary data.</text>
</comment>
<keyword evidence="3" id="KW-1185">Reference proteome</keyword>
<organism evidence="2 3">
    <name type="scientific">Allobranchiibius huperziae</name>
    <dbReference type="NCBI Taxonomy" id="1874116"/>
    <lineage>
        <taxon>Bacteria</taxon>
        <taxon>Bacillati</taxon>
        <taxon>Actinomycetota</taxon>
        <taxon>Actinomycetes</taxon>
        <taxon>Micrococcales</taxon>
        <taxon>Dermacoccaceae</taxon>
        <taxon>Allobranchiibius</taxon>
    </lineage>
</organism>
<gene>
    <name evidence="2" type="ORF">HNR15_000156</name>
</gene>
<dbReference type="Proteomes" id="UP000571817">
    <property type="component" value="Unassembled WGS sequence"/>
</dbReference>
<dbReference type="SUPFAM" id="SSF50939">
    <property type="entry name" value="Sialidases"/>
    <property type="match status" value="1"/>
</dbReference>
<feature type="chain" id="PRO_5032440814" evidence="1">
    <location>
        <begin position="29"/>
        <end position="359"/>
    </location>
</feature>
<dbReference type="RefSeq" id="WP_218883498.1">
    <property type="nucleotide sequence ID" value="NZ_JACCFW010000001.1"/>
</dbReference>
<dbReference type="AlphaFoldDB" id="A0A853DB65"/>
<dbReference type="Gene3D" id="2.130.10.10">
    <property type="entry name" value="YVTN repeat-like/Quinoprotein amine dehydrogenase"/>
    <property type="match status" value="1"/>
</dbReference>
<dbReference type="CDD" id="cd15482">
    <property type="entry name" value="Sialidase_non-viral"/>
    <property type="match status" value="1"/>
</dbReference>
<dbReference type="PANTHER" id="PTHR47199">
    <property type="entry name" value="PHOTOSYSTEM II STABILITY/ASSEMBLY FACTOR HCF136, CHLOROPLASTIC"/>
    <property type="match status" value="1"/>
</dbReference>
<keyword evidence="1" id="KW-0732">Signal</keyword>
<evidence type="ECO:0000313" key="2">
    <source>
        <dbReference type="EMBL" id="NYJ73193.1"/>
    </source>
</evidence>
<sequence>MVLRGRLLVMLSAILTVLGLVVTGPAHAAVPDHGHRGPHAPSWQLLPTGSTSHFRGLAAVSRQVAWLGGYDGTVLRTVDGGRTWENRSPAGASTLQFRDISATDATHAVAMAAGTGTDSRLYATSDGGRTWQLSYTNTDPAAFFDCMSFSNRQHGLVLSDPVDGRFRILSTRDGGRSWRVLPNAGMPPAQTGEAGFAASGECITTLGRDAWFGSGGGAVSRIYHSRDGGLTWTAQSTPIVSSASAGVFGLAFRTPFLGVAVGGDFNAPAANTNVAAYSLFGSKWISATHQPTGYRSGVTFVPRTFATVISVGLTGSDISYDAGRDWHTFDTGQFDTVSCAHDGACWASGDLGRVAVLRR</sequence>
<evidence type="ECO:0000313" key="3">
    <source>
        <dbReference type="Proteomes" id="UP000571817"/>
    </source>
</evidence>
<feature type="signal peptide" evidence="1">
    <location>
        <begin position="1"/>
        <end position="28"/>
    </location>
</feature>
<dbReference type="InterPro" id="IPR015943">
    <property type="entry name" value="WD40/YVTN_repeat-like_dom_sf"/>
</dbReference>
<proteinExistence type="predicted"/>
<name>A0A853DB65_9MICO</name>
<evidence type="ECO:0000256" key="1">
    <source>
        <dbReference type="SAM" id="SignalP"/>
    </source>
</evidence>
<dbReference type="InterPro" id="IPR036278">
    <property type="entry name" value="Sialidase_sf"/>
</dbReference>
<reference evidence="2 3" key="1">
    <citation type="submission" date="2020-07" db="EMBL/GenBank/DDBJ databases">
        <title>Sequencing the genomes of 1000 actinobacteria strains.</title>
        <authorList>
            <person name="Klenk H.-P."/>
        </authorList>
    </citation>
    <scope>NUCLEOTIDE SEQUENCE [LARGE SCALE GENOMIC DNA]</scope>
    <source>
        <strain evidence="2 3">DSM 29531</strain>
    </source>
</reference>
<accession>A0A853DB65</accession>
<protein>
    <submittedName>
        <fullName evidence="2">Photosystem II stability/assembly factor-like uncharacterized protein</fullName>
    </submittedName>
</protein>
<dbReference type="EMBL" id="JACCFW010000001">
    <property type="protein sequence ID" value="NYJ73193.1"/>
    <property type="molecule type" value="Genomic_DNA"/>
</dbReference>